<reference evidence="2" key="1">
    <citation type="journal article" date="2020" name="Stud. Mycol.">
        <title>101 Dothideomycetes genomes: a test case for predicting lifestyles and emergence of pathogens.</title>
        <authorList>
            <person name="Haridas S."/>
            <person name="Albert R."/>
            <person name="Binder M."/>
            <person name="Bloem J."/>
            <person name="Labutti K."/>
            <person name="Salamov A."/>
            <person name="Andreopoulos B."/>
            <person name="Baker S."/>
            <person name="Barry K."/>
            <person name="Bills G."/>
            <person name="Bluhm B."/>
            <person name="Cannon C."/>
            <person name="Castanera R."/>
            <person name="Culley D."/>
            <person name="Daum C."/>
            <person name="Ezra D."/>
            <person name="Gonzalez J."/>
            <person name="Henrissat B."/>
            <person name="Kuo A."/>
            <person name="Liang C."/>
            <person name="Lipzen A."/>
            <person name="Lutzoni F."/>
            <person name="Magnuson J."/>
            <person name="Mondo S."/>
            <person name="Nolan M."/>
            <person name="Ohm R."/>
            <person name="Pangilinan J."/>
            <person name="Park H.-J."/>
            <person name="Ramirez L."/>
            <person name="Alfaro M."/>
            <person name="Sun H."/>
            <person name="Tritt A."/>
            <person name="Yoshinaga Y."/>
            <person name="Zwiers L.-H."/>
            <person name="Turgeon B."/>
            <person name="Goodwin S."/>
            <person name="Spatafora J."/>
            <person name="Crous P."/>
            <person name="Grigoriev I."/>
        </authorList>
    </citation>
    <scope>NUCLEOTIDE SEQUENCE</scope>
    <source>
        <strain evidence="2">CBS 269.34</strain>
    </source>
</reference>
<feature type="compositionally biased region" description="Basic residues" evidence="1">
    <location>
        <begin position="325"/>
        <end position="347"/>
    </location>
</feature>
<gene>
    <name evidence="2" type="ORF">BU16DRAFT_545081</name>
</gene>
<keyword evidence="2" id="KW-0689">Ribosomal protein</keyword>
<accession>A0A6A6QBV9</accession>
<dbReference type="SUPFAM" id="SSF56808">
    <property type="entry name" value="Ribosomal protein L1"/>
    <property type="match status" value="1"/>
</dbReference>
<dbReference type="GO" id="GO:0005840">
    <property type="term" value="C:ribosome"/>
    <property type="evidence" value="ECO:0007669"/>
    <property type="project" value="UniProtKB-KW"/>
</dbReference>
<proteinExistence type="predicted"/>
<dbReference type="CDD" id="cd00403">
    <property type="entry name" value="Ribosomal_L1"/>
    <property type="match status" value="1"/>
</dbReference>
<dbReference type="PANTHER" id="PTHR23105">
    <property type="entry name" value="RIBOSOMAL PROTEIN L7AE FAMILY MEMBER"/>
    <property type="match status" value="1"/>
</dbReference>
<dbReference type="GO" id="GO:0003723">
    <property type="term" value="F:RNA binding"/>
    <property type="evidence" value="ECO:0007669"/>
    <property type="project" value="InterPro"/>
</dbReference>
<feature type="compositionally biased region" description="Basic and acidic residues" evidence="1">
    <location>
        <begin position="313"/>
        <end position="324"/>
    </location>
</feature>
<evidence type="ECO:0000313" key="3">
    <source>
        <dbReference type="Proteomes" id="UP000799750"/>
    </source>
</evidence>
<dbReference type="InterPro" id="IPR028364">
    <property type="entry name" value="Ribosomal_uL1/biogenesis"/>
</dbReference>
<sequence>MAKEIALTTKVQQGTPYQLDPNQTLKAAQALVSHIQKEQKRLETASEKKDLLATGDSDDETQEKVPVWLILGTKKFIQDQKRLKPSKIALPHPFGSPDARVCLITADPQRAFKDLIAEPTFPASISSRISRVIGITKLKAKYKSYESRRQLFAEYDVFLADERIVTFLASTLGKVFYGTPAKRPVPVTLTAGLKTQKGEDGKKVKTGVKKGDTAVGTPQAVAKEIETALNAALVHISPSVTTAIRVATADMAPKDISENIEAVVEGLTAKFVSKGWRNVRSLHIKGPNTMALPIWLAEELWVEDEDVLEEKWKPKAFVREEGPSKKKRKPLYQRGSRKSRRRPRSRNRTSPSQMT</sequence>
<evidence type="ECO:0000256" key="1">
    <source>
        <dbReference type="SAM" id="MobiDB-lite"/>
    </source>
</evidence>
<dbReference type="EMBL" id="MU004200">
    <property type="protein sequence ID" value="KAF2488947.1"/>
    <property type="molecule type" value="Genomic_DNA"/>
</dbReference>
<dbReference type="AlphaFoldDB" id="A0A6A6QBV9"/>
<feature type="region of interest" description="Disordered" evidence="1">
    <location>
        <begin position="313"/>
        <end position="355"/>
    </location>
</feature>
<evidence type="ECO:0000313" key="2">
    <source>
        <dbReference type="EMBL" id="KAF2488947.1"/>
    </source>
</evidence>
<keyword evidence="3" id="KW-1185">Reference proteome</keyword>
<dbReference type="Gene3D" id="3.40.50.790">
    <property type="match status" value="1"/>
</dbReference>
<organism evidence="2 3">
    <name type="scientific">Lophium mytilinum</name>
    <dbReference type="NCBI Taxonomy" id="390894"/>
    <lineage>
        <taxon>Eukaryota</taxon>
        <taxon>Fungi</taxon>
        <taxon>Dikarya</taxon>
        <taxon>Ascomycota</taxon>
        <taxon>Pezizomycotina</taxon>
        <taxon>Dothideomycetes</taxon>
        <taxon>Pleosporomycetidae</taxon>
        <taxon>Mytilinidiales</taxon>
        <taxon>Mytilinidiaceae</taxon>
        <taxon>Lophium</taxon>
    </lineage>
</organism>
<dbReference type="InterPro" id="IPR016095">
    <property type="entry name" value="Ribosomal_uL1_3-a/b-sand"/>
</dbReference>
<dbReference type="InterPro" id="IPR023674">
    <property type="entry name" value="Ribosomal_uL1-like"/>
</dbReference>
<name>A0A6A6QBV9_9PEZI</name>
<dbReference type="OrthoDB" id="10251727at2759"/>
<dbReference type="Proteomes" id="UP000799750">
    <property type="component" value="Unassembled WGS sequence"/>
</dbReference>
<protein>
    <submittedName>
        <fullName evidence="2">Ribosomal protein L1</fullName>
    </submittedName>
</protein>
<dbReference type="InterPro" id="IPR050257">
    <property type="entry name" value="eL8/uL1-like"/>
</dbReference>
<keyword evidence="2" id="KW-0687">Ribonucleoprotein</keyword>
<dbReference type="Pfam" id="PF00687">
    <property type="entry name" value="Ribosomal_L1"/>
    <property type="match status" value="1"/>
</dbReference>